<evidence type="ECO:0000313" key="1">
    <source>
        <dbReference type="EMBL" id="OTG01279.1"/>
    </source>
</evidence>
<proteinExistence type="predicted"/>
<keyword evidence="2" id="KW-1185">Reference proteome</keyword>
<name>A0A251SRQ5_HELAN</name>
<sequence length="54" mass="6210">MWAALRHSLGILIPETESVCVLDCFCDNLIYVTRIYVVPKTEFKSQPPLFIPEI</sequence>
<dbReference type="Proteomes" id="UP000215914">
    <property type="component" value="Chromosome 13"/>
</dbReference>
<protein>
    <submittedName>
        <fullName evidence="1">Uncharacterized protein</fullName>
    </submittedName>
</protein>
<organism evidence="1 2">
    <name type="scientific">Helianthus annuus</name>
    <name type="common">Common sunflower</name>
    <dbReference type="NCBI Taxonomy" id="4232"/>
    <lineage>
        <taxon>Eukaryota</taxon>
        <taxon>Viridiplantae</taxon>
        <taxon>Streptophyta</taxon>
        <taxon>Embryophyta</taxon>
        <taxon>Tracheophyta</taxon>
        <taxon>Spermatophyta</taxon>
        <taxon>Magnoliopsida</taxon>
        <taxon>eudicotyledons</taxon>
        <taxon>Gunneridae</taxon>
        <taxon>Pentapetalae</taxon>
        <taxon>asterids</taxon>
        <taxon>campanulids</taxon>
        <taxon>Asterales</taxon>
        <taxon>Asteraceae</taxon>
        <taxon>Asteroideae</taxon>
        <taxon>Heliantheae alliance</taxon>
        <taxon>Heliantheae</taxon>
        <taxon>Helianthus</taxon>
    </lineage>
</organism>
<dbReference type="InParanoid" id="A0A251SRQ5"/>
<gene>
    <name evidence="1" type="ORF">HannXRQ_Chr13g0400371</name>
</gene>
<reference evidence="2" key="1">
    <citation type="journal article" date="2017" name="Nature">
        <title>The sunflower genome provides insights into oil metabolism, flowering and Asterid evolution.</title>
        <authorList>
            <person name="Badouin H."/>
            <person name="Gouzy J."/>
            <person name="Grassa C.J."/>
            <person name="Murat F."/>
            <person name="Staton S.E."/>
            <person name="Cottret L."/>
            <person name="Lelandais-Briere C."/>
            <person name="Owens G.L."/>
            <person name="Carrere S."/>
            <person name="Mayjonade B."/>
            <person name="Legrand L."/>
            <person name="Gill N."/>
            <person name="Kane N.C."/>
            <person name="Bowers J.E."/>
            <person name="Hubner S."/>
            <person name="Bellec A."/>
            <person name="Berard A."/>
            <person name="Berges H."/>
            <person name="Blanchet N."/>
            <person name="Boniface M.C."/>
            <person name="Brunel D."/>
            <person name="Catrice O."/>
            <person name="Chaidir N."/>
            <person name="Claudel C."/>
            <person name="Donnadieu C."/>
            <person name="Faraut T."/>
            <person name="Fievet G."/>
            <person name="Helmstetter N."/>
            <person name="King M."/>
            <person name="Knapp S.J."/>
            <person name="Lai Z."/>
            <person name="Le Paslier M.C."/>
            <person name="Lippi Y."/>
            <person name="Lorenzon L."/>
            <person name="Mandel J.R."/>
            <person name="Marage G."/>
            <person name="Marchand G."/>
            <person name="Marquand E."/>
            <person name="Bret-Mestries E."/>
            <person name="Morien E."/>
            <person name="Nambeesan S."/>
            <person name="Nguyen T."/>
            <person name="Pegot-Espagnet P."/>
            <person name="Pouilly N."/>
            <person name="Raftis F."/>
            <person name="Sallet E."/>
            <person name="Schiex T."/>
            <person name="Thomas J."/>
            <person name="Vandecasteele C."/>
            <person name="Vares D."/>
            <person name="Vear F."/>
            <person name="Vautrin S."/>
            <person name="Crespi M."/>
            <person name="Mangin B."/>
            <person name="Burke J.M."/>
            <person name="Salse J."/>
            <person name="Munos S."/>
            <person name="Vincourt P."/>
            <person name="Rieseberg L.H."/>
            <person name="Langlade N.B."/>
        </authorList>
    </citation>
    <scope>NUCLEOTIDE SEQUENCE [LARGE SCALE GENOMIC DNA]</scope>
    <source>
        <strain evidence="2">cv. SF193</strain>
    </source>
</reference>
<accession>A0A251SRQ5</accession>
<evidence type="ECO:0000313" key="2">
    <source>
        <dbReference type="Proteomes" id="UP000215914"/>
    </source>
</evidence>
<dbReference type="EMBL" id="CM007902">
    <property type="protein sequence ID" value="OTG01279.1"/>
    <property type="molecule type" value="Genomic_DNA"/>
</dbReference>
<dbReference type="AlphaFoldDB" id="A0A251SRQ5"/>